<dbReference type="CDD" id="cd00093">
    <property type="entry name" value="HTH_XRE"/>
    <property type="match status" value="1"/>
</dbReference>
<dbReference type="AlphaFoldDB" id="A0A7S8J0L3"/>
<proteinExistence type="predicted"/>
<feature type="domain" description="HTH cro/C1-type" evidence="1">
    <location>
        <begin position="7"/>
        <end position="65"/>
    </location>
</feature>
<dbReference type="KEGG" id="nkf:Nkreftii_002889"/>
<dbReference type="Gene3D" id="1.10.260.40">
    <property type="entry name" value="lambda repressor-like DNA-binding domains"/>
    <property type="match status" value="1"/>
</dbReference>
<gene>
    <name evidence="2" type="ORF">Nkreftii_002889</name>
</gene>
<evidence type="ECO:0000259" key="1">
    <source>
        <dbReference type="PROSITE" id="PS50943"/>
    </source>
</evidence>
<dbReference type="SUPFAM" id="SSF47413">
    <property type="entry name" value="lambda repressor-like DNA-binding domains"/>
    <property type="match status" value="1"/>
</dbReference>
<dbReference type="SMART" id="SM00530">
    <property type="entry name" value="HTH_XRE"/>
    <property type="match status" value="1"/>
</dbReference>
<reference evidence="2 3" key="1">
    <citation type="journal article" date="2020" name="ISME J.">
        <title>Enrichment and physiological characterization of a novel comammox Nitrospira indicates ammonium inhibition of complete nitrification.</title>
        <authorList>
            <person name="Sakoula D."/>
            <person name="Koch H."/>
            <person name="Frank J."/>
            <person name="Jetten M.S.M."/>
            <person name="van Kessel M.A.H.J."/>
            <person name="Lucker S."/>
        </authorList>
    </citation>
    <scope>NUCLEOTIDE SEQUENCE [LARGE SCALE GENOMIC DNA]</scope>
    <source>
        <strain evidence="2">Comreactor17</strain>
    </source>
</reference>
<dbReference type="InterPro" id="IPR010982">
    <property type="entry name" value="Lambda_DNA-bd_dom_sf"/>
</dbReference>
<accession>A0A7S8J0L3</accession>
<organism evidence="2 3">
    <name type="scientific">Candidatus Nitrospira kreftii</name>
    <dbReference type="NCBI Taxonomy" id="2652173"/>
    <lineage>
        <taxon>Bacteria</taxon>
        <taxon>Pseudomonadati</taxon>
        <taxon>Nitrospirota</taxon>
        <taxon>Nitrospiria</taxon>
        <taxon>Nitrospirales</taxon>
        <taxon>Nitrospiraceae</taxon>
        <taxon>Nitrospira</taxon>
    </lineage>
</organism>
<dbReference type="EMBL" id="CP047423">
    <property type="protein sequence ID" value="QPD05115.1"/>
    <property type="molecule type" value="Genomic_DNA"/>
</dbReference>
<sequence>MNIALLIRNRLKELKLGQRDLARAAHVTESYISQLLTQKKLPPAPNRTDMYEKIGRALKLPHGQLSKLADQQRREHLRKRLEDQPGPLLHDVRELVLRKCHPEKTRQIREIFEKQPFGELERFVTQKLLGVVKSVVRQELDNPTWVQKVARLSKTSYPQMRVTVLEFLDTTVFDLSNENCIAFLNPLIESWNIDLATFCIEIVLNRRVAPGHHKSFEFMEKGPDKTSEEEPGLKEFLQDPLLSKDATEEELTFLRTLAFENKRPTPLYYYRELQSLRDPLHFQTSSRKPSAK</sequence>
<evidence type="ECO:0000313" key="3">
    <source>
        <dbReference type="Proteomes" id="UP000593737"/>
    </source>
</evidence>
<protein>
    <submittedName>
        <fullName evidence="2">Transcriptional regulator</fullName>
    </submittedName>
</protein>
<dbReference type="PROSITE" id="PS50943">
    <property type="entry name" value="HTH_CROC1"/>
    <property type="match status" value="1"/>
</dbReference>
<evidence type="ECO:0000313" key="2">
    <source>
        <dbReference type="EMBL" id="QPD05115.1"/>
    </source>
</evidence>
<name>A0A7S8J0L3_9BACT</name>
<dbReference type="GO" id="GO:0003677">
    <property type="term" value="F:DNA binding"/>
    <property type="evidence" value="ECO:0007669"/>
    <property type="project" value="InterPro"/>
</dbReference>
<dbReference type="InterPro" id="IPR001387">
    <property type="entry name" value="Cro/C1-type_HTH"/>
</dbReference>
<dbReference type="Proteomes" id="UP000593737">
    <property type="component" value="Chromosome"/>
</dbReference>